<feature type="compositionally biased region" description="Acidic residues" evidence="1">
    <location>
        <begin position="575"/>
        <end position="597"/>
    </location>
</feature>
<dbReference type="RefSeq" id="XP_067926548.1">
    <property type="nucleotide sequence ID" value="XM_068061487.1"/>
</dbReference>
<gene>
    <name evidence="2" type="ORF">CSUI_001281</name>
</gene>
<evidence type="ECO:0008006" key="4">
    <source>
        <dbReference type="Google" id="ProtNLM"/>
    </source>
</evidence>
<evidence type="ECO:0000313" key="3">
    <source>
        <dbReference type="Proteomes" id="UP000221165"/>
    </source>
</evidence>
<dbReference type="Proteomes" id="UP000221165">
    <property type="component" value="Unassembled WGS sequence"/>
</dbReference>
<reference evidence="2 3" key="1">
    <citation type="journal article" date="2017" name="Int. J. Parasitol.">
        <title>The genome of the protozoan parasite Cystoisospora suis and a reverse vaccinology approach to identify vaccine candidates.</title>
        <authorList>
            <person name="Palmieri N."/>
            <person name="Shrestha A."/>
            <person name="Ruttkowski B."/>
            <person name="Beck T."/>
            <person name="Vogl C."/>
            <person name="Tomley F."/>
            <person name="Blake D.P."/>
            <person name="Joachim A."/>
        </authorList>
    </citation>
    <scope>NUCLEOTIDE SEQUENCE [LARGE SCALE GENOMIC DNA]</scope>
    <source>
        <strain evidence="2 3">Wien I</strain>
    </source>
</reference>
<feature type="compositionally biased region" description="Basic and acidic residues" evidence="1">
    <location>
        <begin position="549"/>
        <end position="563"/>
    </location>
</feature>
<feature type="region of interest" description="Disordered" evidence="1">
    <location>
        <begin position="717"/>
        <end position="743"/>
    </location>
</feature>
<organism evidence="2 3">
    <name type="scientific">Cystoisospora suis</name>
    <dbReference type="NCBI Taxonomy" id="483139"/>
    <lineage>
        <taxon>Eukaryota</taxon>
        <taxon>Sar</taxon>
        <taxon>Alveolata</taxon>
        <taxon>Apicomplexa</taxon>
        <taxon>Conoidasida</taxon>
        <taxon>Coccidia</taxon>
        <taxon>Eucoccidiorida</taxon>
        <taxon>Eimeriorina</taxon>
        <taxon>Sarcocystidae</taxon>
        <taxon>Cystoisospora</taxon>
    </lineage>
</organism>
<proteinExistence type="predicted"/>
<dbReference type="OrthoDB" id="10416376at2759"/>
<dbReference type="VEuPathDB" id="ToxoDB:CSUI_001281"/>
<name>A0A2C6LDM1_9APIC</name>
<evidence type="ECO:0000256" key="1">
    <source>
        <dbReference type="SAM" id="MobiDB-lite"/>
    </source>
</evidence>
<protein>
    <recommendedName>
        <fullName evidence="4">RAP domain-containing protein</fullName>
    </recommendedName>
</protein>
<feature type="region of interest" description="Disordered" evidence="1">
    <location>
        <begin position="549"/>
        <end position="614"/>
    </location>
</feature>
<feature type="compositionally biased region" description="Basic and acidic residues" evidence="1">
    <location>
        <begin position="598"/>
        <end position="610"/>
    </location>
</feature>
<evidence type="ECO:0000313" key="2">
    <source>
        <dbReference type="EMBL" id="PHJ24876.1"/>
    </source>
</evidence>
<keyword evidence="3" id="KW-1185">Reference proteome</keyword>
<feature type="compositionally biased region" description="Basic and acidic residues" evidence="1">
    <location>
        <begin position="732"/>
        <end position="743"/>
    </location>
</feature>
<accession>A0A2C6LDM1</accession>
<sequence>MAGALNTPPGPLWVSRKDSVVSFLYLNLSMDIPTGASGAAGSSRRLFYRRFSSVEVGYAPLTGISLLLRTPAIKRVVSRARSGSSLDLASRRTRATSAAHTWLPATPCSGKVERTTRTRISEDASRTDHDSSSFHFIPCRLSGMVPRPHPFRPSPSCPIPSPNESLLLACTSFLKRERQRGLFRPSRGHSYTSLTARSTVKSLSSLARLRAIGSLTIRSAAPAFFSACSSSSDGSVPVASSGLPSTACDCASTSSHFCPHLCPASSTVCVTSLTFSFHVPLSRCSLSTSILRSGSRLSYSRPSPALRCTSLPFSSAPSYVKALATSHQLHEAVTSGLLPSASSVEETLQALKDAKRTGVSTYADYCLYSEALYQFFMSLNLLLPIRSALPPSLSFIPALLESCKALLAPFTLDGKTHTSSSLPSDLEENSTLSSFSPGSLSGPAVTSVFLFLSVLQVAPLSAQSALDLASNRVDTLARLGLTLSLKEHELDRSHLALIRVALEMLGVQGGSDGQLLRRMRDSSIHGQAAADFFGLVALHPAVVFEGEFKNKGDQRDGKAEGRGAEGQQKNTGELEREDGEEKEADEDVEEGDEEPLDDSERERTQRREENFSPLLSPLEREVSSILFRLERPHETSPARLGPFVYTLRNAKTKELFVCQQEAHYFSNAPELLCAREQWRYRLAELRGWRVVIAAREREWSGLPSDAEKEAVLRRTLSAQAAGKDQKRHKVNRDRLSSHESHGL</sequence>
<dbReference type="AlphaFoldDB" id="A0A2C6LDM1"/>
<dbReference type="EMBL" id="MIGC01000501">
    <property type="protein sequence ID" value="PHJ24876.1"/>
    <property type="molecule type" value="Genomic_DNA"/>
</dbReference>
<dbReference type="GeneID" id="94424698"/>
<comment type="caution">
    <text evidence="2">The sequence shown here is derived from an EMBL/GenBank/DDBJ whole genome shotgun (WGS) entry which is preliminary data.</text>
</comment>